<keyword evidence="5" id="KW-0289">Folate biosynthesis</keyword>
<evidence type="ECO:0000256" key="8">
    <source>
        <dbReference type="ARBA" id="ARBA00035676"/>
    </source>
</evidence>
<dbReference type="PANTHER" id="PTHR42743:SF2">
    <property type="entry name" value="AMINODEOXYCHORISMATE LYASE"/>
    <property type="match status" value="1"/>
</dbReference>
<dbReference type="Gene3D" id="3.30.470.10">
    <property type="match status" value="1"/>
</dbReference>
<comment type="catalytic activity">
    <reaction evidence="9">
        <text>4-amino-4-deoxychorismate = 4-aminobenzoate + pyruvate + H(+)</text>
        <dbReference type="Rhea" id="RHEA:16201"/>
        <dbReference type="ChEBI" id="CHEBI:15361"/>
        <dbReference type="ChEBI" id="CHEBI:15378"/>
        <dbReference type="ChEBI" id="CHEBI:17836"/>
        <dbReference type="ChEBI" id="CHEBI:58406"/>
        <dbReference type="EC" id="4.1.3.38"/>
    </reaction>
</comment>
<dbReference type="GO" id="GO:0005829">
    <property type="term" value="C:cytosol"/>
    <property type="evidence" value="ECO:0007669"/>
    <property type="project" value="TreeGrafter"/>
</dbReference>
<dbReference type="InterPro" id="IPR018300">
    <property type="entry name" value="Aminotrans_IV_CS"/>
</dbReference>
<dbReference type="EC" id="4.1.3.38" evidence="8 12"/>
<evidence type="ECO:0000256" key="5">
    <source>
        <dbReference type="ARBA" id="ARBA00022909"/>
    </source>
</evidence>
<evidence type="ECO:0000256" key="7">
    <source>
        <dbReference type="ARBA" id="ARBA00035633"/>
    </source>
</evidence>
<evidence type="ECO:0000256" key="2">
    <source>
        <dbReference type="ARBA" id="ARBA00009320"/>
    </source>
</evidence>
<dbReference type="Pfam" id="PF01063">
    <property type="entry name" value="Aminotran_4"/>
    <property type="match status" value="1"/>
</dbReference>
<dbReference type="InterPro" id="IPR050571">
    <property type="entry name" value="Class-IV_PLP-Dep_Aminotrnsfr"/>
</dbReference>
<comment type="subunit">
    <text evidence="3">Homodimer.</text>
</comment>
<evidence type="ECO:0000256" key="4">
    <source>
        <dbReference type="ARBA" id="ARBA00022898"/>
    </source>
</evidence>
<sequence>MYWLNGHPADSISLLDRSFQYGDGCFTTMLTKQGKLVYWSYHLQRMQACLDALAIPHPDWAQVKNWLDLAATGDSLAGLKLHISRGEGGRGYSATQVSTPNVTISNFAYPAHYRQWQEQGIELGVCTTRLGINPLLAGHKHNNRLEQILVKAELDQRKLVDGIVLNFAGDVIETSMANLFWWQGEQLCTPNLEASGVAGVARRRVLEFAEQQAIDVQIGSFELVSLLNADEVFITNSLLGVAPIKAIEGHRFPIGAMTRSIQEMLSP</sequence>
<evidence type="ECO:0000256" key="10">
    <source>
        <dbReference type="ARBA" id="ARBA00054027"/>
    </source>
</evidence>
<comment type="cofactor">
    <cofactor evidence="1 14">
        <name>pyridoxal 5'-phosphate</name>
        <dbReference type="ChEBI" id="CHEBI:597326"/>
    </cofactor>
</comment>
<evidence type="ECO:0000256" key="1">
    <source>
        <dbReference type="ARBA" id="ARBA00001933"/>
    </source>
</evidence>
<dbReference type="NCBIfam" id="TIGR03461">
    <property type="entry name" value="pabC_Proteo"/>
    <property type="match status" value="1"/>
</dbReference>
<dbReference type="AlphaFoldDB" id="A0A7W2FPH9"/>
<reference evidence="15 16" key="1">
    <citation type="submission" date="2020-07" db="EMBL/GenBank/DDBJ databases">
        <title>Vibrio marinisediminis sp. nov., isolated from marine sediment.</title>
        <authorList>
            <person name="Ji X."/>
        </authorList>
    </citation>
    <scope>NUCLEOTIDE SEQUENCE [LARGE SCALE GENOMIC DNA]</scope>
    <source>
        <strain evidence="15 16">404</strain>
    </source>
</reference>
<evidence type="ECO:0000313" key="15">
    <source>
        <dbReference type="EMBL" id="MBA5761848.1"/>
    </source>
</evidence>
<dbReference type="InterPro" id="IPR043132">
    <property type="entry name" value="BCAT-like_C"/>
</dbReference>
<dbReference type="InterPro" id="IPR017824">
    <property type="entry name" value="Aminodeoxychorismate_lyase_IV"/>
</dbReference>
<name>A0A7W2FPH9_9VIBR</name>
<comment type="similarity">
    <text evidence="2 13">Belongs to the class-IV pyridoxal-phosphate-dependent aminotransferase family.</text>
</comment>
<evidence type="ECO:0000313" key="16">
    <source>
        <dbReference type="Proteomes" id="UP000571701"/>
    </source>
</evidence>
<accession>A0A7W2FPH9</accession>
<dbReference type="CDD" id="cd01559">
    <property type="entry name" value="ADCL_like"/>
    <property type="match status" value="1"/>
</dbReference>
<evidence type="ECO:0000256" key="3">
    <source>
        <dbReference type="ARBA" id="ARBA00011738"/>
    </source>
</evidence>
<keyword evidence="4 14" id="KW-0663">Pyridoxal phosphate</keyword>
<dbReference type="Gene3D" id="3.20.10.10">
    <property type="entry name" value="D-amino Acid Aminotransferase, subunit A, domain 2"/>
    <property type="match status" value="1"/>
</dbReference>
<dbReference type="GO" id="GO:0030170">
    <property type="term" value="F:pyridoxal phosphate binding"/>
    <property type="evidence" value="ECO:0007669"/>
    <property type="project" value="InterPro"/>
</dbReference>
<protein>
    <recommendedName>
        <fullName evidence="11 12">Aminodeoxychorismate lyase</fullName>
        <ecNumber evidence="8 12">4.1.3.38</ecNumber>
    </recommendedName>
</protein>
<comment type="pathway">
    <text evidence="7">Cofactor biosynthesis; tetrahydrofolate biosynthesis; 4-aminobenzoate from chorismate: step 2/2.</text>
</comment>
<evidence type="ECO:0000256" key="13">
    <source>
        <dbReference type="RuleBase" id="RU004106"/>
    </source>
</evidence>
<dbReference type="FunFam" id="3.20.10.10:FF:000002">
    <property type="entry name" value="D-alanine aminotransferase"/>
    <property type="match status" value="1"/>
</dbReference>
<comment type="caution">
    <text evidence="15">The sequence shown here is derived from an EMBL/GenBank/DDBJ whole genome shotgun (WGS) entry which is preliminary data.</text>
</comment>
<dbReference type="NCBIfam" id="NF004761">
    <property type="entry name" value="PRK06092.1"/>
    <property type="match status" value="1"/>
</dbReference>
<dbReference type="InterPro" id="IPR001544">
    <property type="entry name" value="Aminotrans_IV"/>
</dbReference>
<gene>
    <name evidence="15" type="primary">pabC</name>
    <name evidence="15" type="ORF">H2O73_05750</name>
</gene>
<evidence type="ECO:0000256" key="14">
    <source>
        <dbReference type="RuleBase" id="RU004516"/>
    </source>
</evidence>
<dbReference type="EMBL" id="JACFYF010000002">
    <property type="protein sequence ID" value="MBA5761848.1"/>
    <property type="molecule type" value="Genomic_DNA"/>
</dbReference>
<organism evidence="15 16">
    <name type="scientific">Vibrio marinisediminis</name>
    <dbReference type="NCBI Taxonomy" id="2758441"/>
    <lineage>
        <taxon>Bacteria</taxon>
        <taxon>Pseudomonadati</taxon>
        <taxon>Pseudomonadota</taxon>
        <taxon>Gammaproteobacteria</taxon>
        <taxon>Vibrionales</taxon>
        <taxon>Vibrionaceae</taxon>
        <taxon>Vibrio</taxon>
    </lineage>
</organism>
<keyword evidence="16" id="KW-1185">Reference proteome</keyword>
<dbReference type="PROSITE" id="PS00770">
    <property type="entry name" value="AA_TRANSFER_CLASS_4"/>
    <property type="match status" value="1"/>
</dbReference>
<proteinExistence type="inferred from homology"/>
<dbReference type="Proteomes" id="UP000571701">
    <property type="component" value="Unassembled WGS sequence"/>
</dbReference>
<dbReference type="SUPFAM" id="SSF56752">
    <property type="entry name" value="D-aminoacid aminotransferase-like PLP-dependent enzymes"/>
    <property type="match status" value="1"/>
</dbReference>
<dbReference type="GO" id="GO:0046656">
    <property type="term" value="P:folic acid biosynthetic process"/>
    <property type="evidence" value="ECO:0007669"/>
    <property type="project" value="UniProtKB-KW"/>
</dbReference>
<comment type="function">
    <text evidence="10">Involved in the biosynthesis of p-aminobenzoate (PABA), a precursor of tetrahydrofolate. Converts 4-amino-4-deoxychorismate into 4-aminobenzoate (PABA) and pyruvate.</text>
</comment>
<dbReference type="RefSeq" id="WP_182107520.1">
    <property type="nucleotide sequence ID" value="NZ_JACFYF010000002.1"/>
</dbReference>
<evidence type="ECO:0000256" key="12">
    <source>
        <dbReference type="NCBIfam" id="TIGR03461"/>
    </source>
</evidence>
<evidence type="ECO:0000256" key="9">
    <source>
        <dbReference type="ARBA" id="ARBA00049529"/>
    </source>
</evidence>
<dbReference type="InterPro" id="IPR043131">
    <property type="entry name" value="BCAT-like_N"/>
</dbReference>
<keyword evidence="6 15" id="KW-0456">Lyase</keyword>
<dbReference type="InterPro" id="IPR036038">
    <property type="entry name" value="Aminotransferase-like"/>
</dbReference>
<evidence type="ECO:0000256" key="6">
    <source>
        <dbReference type="ARBA" id="ARBA00023239"/>
    </source>
</evidence>
<dbReference type="GO" id="GO:0008696">
    <property type="term" value="F:4-amino-4-deoxychorismate lyase activity"/>
    <property type="evidence" value="ECO:0007669"/>
    <property type="project" value="UniProtKB-UniRule"/>
</dbReference>
<dbReference type="GO" id="GO:0008153">
    <property type="term" value="P:4-aminobenzoate biosynthetic process"/>
    <property type="evidence" value="ECO:0007669"/>
    <property type="project" value="UniProtKB-UniRule"/>
</dbReference>
<dbReference type="PANTHER" id="PTHR42743">
    <property type="entry name" value="AMINO-ACID AMINOTRANSFERASE"/>
    <property type="match status" value="1"/>
</dbReference>
<evidence type="ECO:0000256" key="11">
    <source>
        <dbReference type="ARBA" id="ARBA00069174"/>
    </source>
</evidence>